<protein>
    <submittedName>
        <fullName evidence="2">Uncharacterized protein</fullName>
    </submittedName>
</protein>
<sequence length="74" mass="7432">MSADRQGESATVTTPVDAPSRYDAILFLIPLLLCGGLALALTGAVPFRVAAGGSSALALAPIADGLVRNPPVQD</sequence>
<accession>A0ABD5Z630</accession>
<keyword evidence="1" id="KW-0812">Transmembrane</keyword>
<gene>
    <name evidence="2" type="ORF">ACFQJ9_14525</name>
</gene>
<comment type="caution">
    <text evidence="2">The sequence shown here is derived from an EMBL/GenBank/DDBJ whole genome shotgun (WGS) entry which is preliminary data.</text>
</comment>
<evidence type="ECO:0000313" key="2">
    <source>
        <dbReference type="EMBL" id="MFC7200614.1"/>
    </source>
</evidence>
<organism evidence="2 3">
    <name type="scientific">Halospeciosus flavus</name>
    <dbReference type="NCBI Taxonomy" id="3032283"/>
    <lineage>
        <taxon>Archaea</taxon>
        <taxon>Methanobacteriati</taxon>
        <taxon>Methanobacteriota</taxon>
        <taxon>Stenosarchaea group</taxon>
        <taxon>Halobacteria</taxon>
        <taxon>Halobacteriales</taxon>
        <taxon>Halobacteriaceae</taxon>
        <taxon>Halospeciosus</taxon>
    </lineage>
</organism>
<dbReference type="AlphaFoldDB" id="A0ABD5Z630"/>
<evidence type="ECO:0000313" key="3">
    <source>
        <dbReference type="Proteomes" id="UP001596447"/>
    </source>
</evidence>
<feature type="transmembrane region" description="Helical" evidence="1">
    <location>
        <begin position="24"/>
        <end position="47"/>
    </location>
</feature>
<reference evidence="2 3" key="1">
    <citation type="journal article" date="2019" name="Int. J. Syst. Evol. Microbiol.">
        <title>The Global Catalogue of Microorganisms (GCM) 10K type strain sequencing project: providing services to taxonomists for standard genome sequencing and annotation.</title>
        <authorList>
            <consortium name="The Broad Institute Genomics Platform"/>
            <consortium name="The Broad Institute Genome Sequencing Center for Infectious Disease"/>
            <person name="Wu L."/>
            <person name="Ma J."/>
        </authorList>
    </citation>
    <scope>NUCLEOTIDE SEQUENCE [LARGE SCALE GENOMIC DNA]</scope>
    <source>
        <strain evidence="2 3">XZGYJ-43</strain>
    </source>
</reference>
<dbReference type="EMBL" id="JBHTAR010000011">
    <property type="protein sequence ID" value="MFC7200614.1"/>
    <property type="molecule type" value="Genomic_DNA"/>
</dbReference>
<proteinExistence type="predicted"/>
<dbReference type="Proteomes" id="UP001596447">
    <property type="component" value="Unassembled WGS sequence"/>
</dbReference>
<keyword evidence="1" id="KW-0472">Membrane</keyword>
<evidence type="ECO:0000256" key="1">
    <source>
        <dbReference type="SAM" id="Phobius"/>
    </source>
</evidence>
<dbReference type="Pfam" id="PF26047">
    <property type="entry name" value="DUF8015"/>
    <property type="match status" value="1"/>
</dbReference>
<dbReference type="RefSeq" id="WP_279527391.1">
    <property type="nucleotide sequence ID" value="NZ_CP122312.1"/>
</dbReference>
<keyword evidence="1" id="KW-1133">Transmembrane helix</keyword>
<name>A0ABD5Z630_9EURY</name>
<keyword evidence="3" id="KW-1185">Reference proteome</keyword>
<dbReference type="InterPro" id="IPR058328">
    <property type="entry name" value="DUF8015"/>
</dbReference>